<sequence length="508" mass="57612">MAFNITPEGNQLIFTSKNLVLGVLFLFLVHLATGAVYNLFFSPLRRYPGSKLHAVSQLPYWYNVILGRQVRWIHALHKKYGTVVRVGPKQLSFIDGRAWKDIYGHRTGGRASNHKDEQFYSKPINGIDSLITEPSDAEHGRIRKIFANAFSHKALVEQEPLIRKYAELLVSQTKAAAAASTSPFNLVKLYNFTTFDIMGDLTFGEPLNLLQTSEYTPWVDAVFGGFKAGDIARITLEYPLLRAVWKLVTPRRLAATRRAHFQHSADRVERRLAAESPRPDIWSLALRDGARLERGKMHSNAALFMLAGTETTATLLSGLTYHLLRAPDKLRVLLGEIRGAFAAVEDMDLVNLQRLPYLSACVEEGLRMYPPVPFALPRKIAPGGAEVCGRWVPGGTRAYVPQFAAYHSAVNFVSPDAFLPERWMGGQEFESDRRDVLQPFSFGPRNCLGKNLAYHEVRIILAMMLWSFDMELCEESFNWADQKSWTLWDKPKLMNEKEDWHGLFQQQL</sequence>
<evidence type="ECO:0000313" key="2">
    <source>
        <dbReference type="Proteomes" id="UP001165186"/>
    </source>
</evidence>
<protein>
    <submittedName>
        <fullName evidence="1">Cytochrome p450</fullName>
    </submittedName>
</protein>
<accession>A0ACB5SFE5</accession>
<keyword evidence="2" id="KW-1185">Reference proteome</keyword>
<organism evidence="1 2">
    <name type="scientific">Neofusicoccum parvum</name>
    <dbReference type="NCBI Taxonomy" id="310453"/>
    <lineage>
        <taxon>Eukaryota</taxon>
        <taxon>Fungi</taxon>
        <taxon>Dikarya</taxon>
        <taxon>Ascomycota</taxon>
        <taxon>Pezizomycotina</taxon>
        <taxon>Dothideomycetes</taxon>
        <taxon>Dothideomycetes incertae sedis</taxon>
        <taxon>Botryosphaeriales</taxon>
        <taxon>Botryosphaeriaceae</taxon>
        <taxon>Neofusicoccum</taxon>
    </lineage>
</organism>
<name>A0ACB5SFE5_9PEZI</name>
<dbReference type="Proteomes" id="UP001165186">
    <property type="component" value="Unassembled WGS sequence"/>
</dbReference>
<dbReference type="EMBL" id="BSXG01000081">
    <property type="protein sequence ID" value="GME38037.1"/>
    <property type="molecule type" value="Genomic_DNA"/>
</dbReference>
<evidence type="ECO:0000313" key="1">
    <source>
        <dbReference type="EMBL" id="GME38037.1"/>
    </source>
</evidence>
<gene>
    <name evidence="1" type="primary">g11607</name>
    <name evidence="1" type="ORF">NpPPO83_00011607</name>
</gene>
<comment type="caution">
    <text evidence="1">The sequence shown here is derived from an EMBL/GenBank/DDBJ whole genome shotgun (WGS) entry which is preliminary data.</text>
</comment>
<proteinExistence type="predicted"/>
<reference evidence="1" key="1">
    <citation type="submission" date="2024-09" db="EMBL/GenBank/DDBJ databases">
        <title>Draft Genome Sequences of Neofusicoccum parvum.</title>
        <authorList>
            <person name="Ashida A."/>
            <person name="Camagna M."/>
            <person name="Tanaka A."/>
            <person name="Takemoto D."/>
        </authorList>
    </citation>
    <scope>NUCLEOTIDE SEQUENCE</scope>
    <source>
        <strain evidence="1">PPO83</strain>
    </source>
</reference>